<dbReference type="InterPro" id="IPR015409">
    <property type="entry name" value="Lactate_DH_C"/>
</dbReference>
<accession>A0A1C3V7B0</accession>
<gene>
    <name evidence="5" type="primary">dld</name>
    <name evidence="9" type="ORF">GA0061102_100992</name>
</gene>
<feature type="binding site" evidence="5 7">
    <location>
        <position position="262"/>
    </location>
    <ligand>
        <name>FAD</name>
        <dbReference type="ChEBI" id="CHEBI:57692"/>
    </ligand>
</feature>
<dbReference type="InterPro" id="IPR016169">
    <property type="entry name" value="FAD-bd_PCMH_sub2"/>
</dbReference>
<dbReference type="NCBIfam" id="NF008387">
    <property type="entry name" value="PRK11183.1"/>
    <property type="match status" value="1"/>
</dbReference>
<evidence type="ECO:0000313" key="9">
    <source>
        <dbReference type="EMBL" id="SCB23585.1"/>
    </source>
</evidence>
<reference evidence="10" key="1">
    <citation type="submission" date="2016-08" db="EMBL/GenBank/DDBJ databases">
        <authorList>
            <person name="Varghese N."/>
            <person name="Submissions Spin"/>
        </authorList>
    </citation>
    <scope>NUCLEOTIDE SEQUENCE [LARGE SCALE GENOMIC DNA]</scope>
    <source>
        <strain evidence="10">HAMBI 2971</strain>
    </source>
</reference>
<dbReference type="Gene3D" id="3.30.43.10">
    <property type="entry name" value="Uridine Diphospho-n-acetylenolpyruvylglucosamine Reductase, domain 2"/>
    <property type="match status" value="1"/>
</dbReference>
<comment type="catalytic activity">
    <reaction evidence="5 6">
        <text>(R)-lactate + a quinone = a quinol + pyruvate</text>
        <dbReference type="Rhea" id="RHEA:51468"/>
        <dbReference type="ChEBI" id="CHEBI:15361"/>
        <dbReference type="ChEBI" id="CHEBI:16004"/>
        <dbReference type="ChEBI" id="CHEBI:24646"/>
        <dbReference type="ChEBI" id="CHEBI:132124"/>
        <dbReference type="EC" id="1.1.5.12"/>
    </reaction>
</comment>
<dbReference type="GO" id="GO:0048038">
    <property type="term" value="F:quinone binding"/>
    <property type="evidence" value="ECO:0007669"/>
    <property type="project" value="UniProtKB-KW"/>
</dbReference>
<keyword evidence="4 5" id="KW-0560">Oxidoreductase</keyword>
<protein>
    <recommendedName>
        <fullName evidence="5">Quinone-dependent D-lactate dehydrogenase</fullName>
        <ecNumber evidence="5">1.1.5.12</ecNumber>
    </recommendedName>
    <alternativeName>
        <fullName evidence="5">D-lactate dehydrogenase</fullName>
        <shortName evidence="5">D-LDH</shortName>
    </alternativeName>
</protein>
<feature type="binding site" evidence="5 7">
    <location>
        <position position="151"/>
    </location>
    <ligand>
        <name>FAD</name>
        <dbReference type="ChEBI" id="CHEBI:57692"/>
    </ligand>
</feature>
<dbReference type="InterPro" id="IPR006094">
    <property type="entry name" value="Oxid_FAD_bind_N"/>
</dbReference>
<feature type="binding site" evidence="5 7">
    <location>
        <position position="161"/>
    </location>
    <ligand>
        <name>FAD</name>
        <dbReference type="ChEBI" id="CHEBI:57692"/>
    </ligand>
</feature>
<keyword evidence="5" id="KW-0997">Cell inner membrane</keyword>
<dbReference type="InterPro" id="IPR016173">
    <property type="entry name" value="D-lactate_DH_C-sub2"/>
</dbReference>
<keyword evidence="10" id="KW-1185">Reference proteome</keyword>
<feature type="binding site" evidence="5 7">
    <location>
        <position position="144"/>
    </location>
    <ligand>
        <name>FAD</name>
        <dbReference type="ChEBI" id="CHEBI:57692"/>
    </ligand>
</feature>
<keyword evidence="5 6" id="KW-0874">Quinone</keyword>
<dbReference type="Pfam" id="PF01565">
    <property type="entry name" value="FAD_binding_4"/>
    <property type="match status" value="1"/>
</dbReference>
<evidence type="ECO:0000313" key="10">
    <source>
        <dbReference type="Proteomes" id="UP000199435"/>
    </source>
</evidence>
<feature type="domain" description="FAD-binding PCMH-type" evidence="8">
    <location>
        <begin position="43"/>
        <end position="270"/>
    </location>
</feature>
<keyword evidence="5" id="KW-1003">Cell membrane</keyword>
<comment type="cofactor">
    <cofactor evidence="1 5 6 7">
        <name>FAD</name>
        <dbReference type="ChEBI" id="CHEBI:57692"/>
    </cofactor>
</comment>
<keyword evidence="5" id="KW-0472">Membrane</keyword>
<evidence type="ECO:0000256" key="7">
    <source>
        <dbReference type="PIRSR" id="PIRSR000101-1"/>
    </source>
</evidence>
<dbReference type="InterPro" id="IPR016166">
    <property type="entry name" value="FAD-bd_PCMH"/>
</dbReference>
<dbReference type="EMBL" id="FMAH01000009">
    <property type="protein sequence ID" value="SCB23585.1"/>
    <property type="molecule type" value="Genomic_DNA"/>
</dbReference>
<dbReference type="OrthoDB" id="9772552at2"/>
<keyword evidence="3 5" id="KW-0274">FAD</keyword>
<dbReference type="SUPFAM" id="SSF56176">
    <property type="entry name" value="FAD-binding/transporter-associated domain-like"/>
    <property type="match status" value="1"/>
</dbReference>
<dbReference type="Proteomes" id="UP000199435">
    <property type="component" value="Unassembled WGS sequence"/>
</dbReference>
<dbReference type="InterPro" id="IPR016172">
    <property type="entry name" value="D-lactate_DH_C-sub1"/>
</dbReference>
<proteinExistence type="inferred from homology"/>
<dbReference type="GO" id="GO:0022904">
    <property type="term" value="P:respiratory electron transport chain"/>
    <property type="evidence" value="ECO:0007669"/>
    <property type="project" value="InterPro"/>
</dbReference>
<dbReference type="EC" id="1.1.5.12" evidence="5"/>
<feature type="binding site" evidence="5 7">
    <location>
        <begin position="85"/>
        <end position="86"/>
    </location>
    <ligand>
        <name>FAD</name>
        <dbReference type="ChEBI" id="CHEBI:57692"/>
    </ligand>
</feature>
<dbReference type="GO" id="GO:0031234">
    <property type="term" value="C:extrinsic component of cytoplasmic side of plasma membrane"/>
    <property type="evidence" value="ECO:0007669"/>
    <property type="project" value="UniProtKB-UniRule"/>
</dbReference>
<dbReference type="GO" id="GO:0004458">
    <property type="term" value="F:D-lactate dehydrogenase (cytochrome) activity"/>
    <property type="evidence" value="ECO:0007669"/>
    <property type="project" value="UniProtKB-UniRule"/>
</dbReference>
<feature type="binding site" evidence="7">
    <location>
        <position position="257"/>
    </location>
    <ligand>
        <name>FAD</name>
        <dbReference type="ChEBI" id="CHEBI:57692"/>
    </ligand>
</feature>
<evidence type="ECO:0000256" key="5">
    <source>
        <dbReference type="HAMAP-Rule" id="MF_02092"/>
    </source>
</evidence>
<evidence type="ECO:0000256" key="6">
    <source>
        <dbReference type="PIRNR" id="PIRNR000101"/>
    </source>
</evidence>
<dbReference type="PIRSF" id="PIRSF000101">
    <property type="entry name" value="D-lactate_dh"/>
    <property type="match status" value="1"/>
</dbReference>
<evidence type="ECO:0000256" key="3">
    <source>
        <dbReference type="ARBA" id="ARBA00022827"/>
    </source>
</evidence>
<dbReference type="RefSeq" id="WP_092846759.1">
    <property type="nucleotide sequence ID" value="NZ_FMAH01000009.1"/>
</dbReference>
<comment type="function">
    <text evidence="5 6">Catalyzes the oxidation of D-lactate to pyruvate.</text>
</comment>
<dbReference type="SUPFAM" id="SSF55103">
    <property type="entry name" value="FAD-linked oxidases, C-terminal domain"/>
    <property type="match status" value="1"/>
</dbReference>
<dbReference type="STRING" id="411945.GA0061102_100992"/>
<keyword evidence="2 5" id="KW-0285">Flavoprotein</keyword>
<dbReference type="AlphaFoldDB" id="A0A1C3V7B0"/>
<evidence type="ECO:0000259" key="8">
    <source>
        <dbReference type="PROSITE" id="PS51387"/>
    </source>
</evidence>
<dbReference type="InterPro" id="IPR036318">
    <property type="entry name" value="FAD-bd_PCMH-like_sf"/>
</dbReference>
<dbReference type="GO" id="GO:0006089">
    <property type="term" value="P:lactate metabolic process"/>
    <property type="evidence" value="ECO:0007669"/>
    <property type="project" value="UniProtKB-UniRule"/>
</dbReference>
<dbReference type="Gene3D" id="3.30.465.10">
    <property type="match status" value="1"/>
</dbReference>
<evidence type="ECO:0000256" key="1">
    <source>
        <dbReference type="ARBA" id="ARBA00001974"/>
    </source>
</evidence>
<feature type="binding site" evidence="5 7">
    <location>
        <begin position="77"/>
        <end position="81"/>
    </location>
    <ligand>
        <name>FAD</name>
        <dbReference type="ChEBI" id="CHEBI:57692"/>
    </ligand>
</feature>
<dbReference type="InterPro" id="IPR051264">
    <property type="entry name" value="FAD-oxidored/transferase_4"/>
</dbReference>
<dbReference type="PROSITE" id="PS51387">
    <property type="entry name" value="FAD_PCMH"/>
    <property type="match status" value="1"/>
</dbReference>
<evidence type="ECO:0000256" key="4">
    <source>
        <dbReference type="ARBA" id="ARBA00023002"/>
    </source>
</evidence>
<dbReference type="PANTHER" id="PTHR43716:SF1">
    <property type="entry name" value="D-2-HYDROXYGLUTARATE DEHYDROGENASE, MITOCHONDRIAL"/>
    <property type="match status" value="1"/>
</dbReference>
<dbReference type="PANTHER" id="PTHR43716">
    <property type="entry name" value="D-2-HYDROXYGLUTARATE DEHYDROGENASE, MITOCHONDRIAL"/>
    <property type="match status" value="1"/>
</dbReference>
<dbReference type="Gene3D" id="3.30.1370.20">
    <property type="entry name" value="D-lactate dehydrogenase, cap domain, subdomain 2"/>
    <property type="match status" value="1"/>
</dbReference>
<dbReference type="GO" id="GO:0102029">
    <property type="term" value="F:D-lactate dehydrogenase (quinone) activity"/>
    <property type="evidence" value="ECO:0007669"/>
    <property type="project" value="UniProtKB-EC"/>
</dbReference>
<dbReference type="Pfam" id="PF09330">
    <property type="entry name" value="Lact-deh-memb"/>
    <property type="match status" value="1"/>
</dbReference>
<sequence length="572" mass="63435">MKGSISSRSSPKLIDELRRVVGRRQVLISASAMRRHLRGFRYGNGYAVAVARPGSLVEYWRVVETCVKAGAIVISQAANTGLTGGSTPFGSDYDRPVVVVNTMRIKGQHLLGNGRQVVAFPGTTLNELEIALEPLGREPHSVIGSSCLGASVIGGVCNNSGGSLVRRGPSYTEMALYAQLDDDGRLCLVNDLGIVLSGEPEEVLNAIERGRFEEAAVEWTGVGSDHEYRDHVRDIEAETPARYNADVRKLHGASGSAGKLAVFAVRLDTFEAEKDAKVFYVGTNQPEILSDIRRSILGGSGELPIAGEYIHRDAFDIAETYGKDTYLMVKRLGTRRLPYFFEAKSRIDALLERVSFLPHNMTDRMLQWCSSLLPRHLPERLRNCRDRYEHHLMLKVSASAAAATQTLLQKTLAGRDGDFFLCTPKEGNAAFLHRFATAGAAVRYNITRHKKAGGIVALDVALPRNTVEWFEQLPAVTQAKTLKRLYYGHFLCHVFHQDYIVCPSHDWLDVEHELLRLLAARGAKYPAEHNFGHLYAAPTDVVEHYQSLDPCNCFNPGIGQTSRLLKWRGHER</sequence>
<dbReference type="GO" id="GO:0071949">
    <property type="term" value="F:FAD binding"/>
    <property type="evidence" value="ECO:0007669"/>
    <property type="project" value="InterPro"/>
</dbReference>
<dbReference type="HAMAP" id="MF_02092">
    <property type="entry name" value="DLDH_Dld"/>
    <property type="match status" value="1"/>
</dbReference>
<dbReference type="InterPro" id="IPR016167">
    <property type="entry name" value="FAD-bd_PCMH_sub1"/>
</dbReference>
<comment type="similarity">
    <text evidence="5">Belongs to the quinone-dependent D-lactate dehydrogenase family.</text>
</comment>
<evidence type="ECO:0000256" key="2">
    <source>
        <dbReference type="ARBA" id="ARBA00022630"/>
    </source>
</evidence>
<dbReference type="GO" id="GO:0055085">
    <property type="term" value="P:transmembrane transport"/>
    <property type="evidence" value="ECO:0007669"/>
    <property type="project" value="InterPro"/>
</dbReference>
<dbReference type="Gene3D" id="3.30.70.610">
    <property type="entry name" value="D-lactate dehydrogenase, cap domain, subdomain 1"/>
    <property type="match status" value="2"/>
</dbReference>
<dbReference type="InterPro" id="IPR016164">
    <property type="entry name" value="FAD-linked_Oxase-like_C"/>
</dbReference>
<comment type="subcellular location">
    <subcellularLocation>
        <location evidence="5">Cell inner membrane</location>
        <topology evidence="5">Peripheral membrane protein</topology>
        <orientation evidence="5">Cytoplasmic side</orientation>
    </subcellularLocation>
</comment>
<dbReference type="InterPro" id="IPR012256">
    <property type="entry name" value="D_lactate_DH"/>
</dbReference>
<name>A0A1C3V7B0_9HYPH</name>
<organism evidence="9 10">
    <name type="scientific">Rhizobium miluonense</name>
    <dbReference type="NCBI Taxonomy" id="411945"/>
    <lineage>
        <taxon>Bacteria</taxon>
        <taxon>Pseudomonadati</taxon>
        <taxon>Pseudomonadota</taxon>
        <taxon>Alphaproteobacteria</taxon>
        <taxon>Hyphomicrobiales</taxon>
        <taxon>Rhizobiaceae</taxon>
        <taxon>Rhizobium/Agrobacterium group</taxon>
        <taxon>Rhizobium</taxon>
    </lineage>
</organism>